<feature type="coiled-coil region" evidence="1">
    <location>
        <begin position="166"/>
        <end position="233"/>
    </location>
</feature>
<dbReference type="GO" id="GO:0042175">
    <property type="term" value="C:nuclear outer membrane-endoplasmic reticulum membrane network"/>
    <property type="evidence" value="ECO:0007669"/>
    <property type="project" value="TreeGrafter"/>
</dbReference>
<feature type="compositionally biased region" description="Basic and acidic residues" evidence="2">
    <location>
        <begin position="459"/>
        <end position="474"/>
    </location>
</feature>
<accession>A0AA40F496</accession>
<evidence type="ECO:0000313" key="4">
    <source>
        <dbReference type="Proteomes" id="UP001172155"/>
    </source>
</evidence>
<keyword evidence="1" id="KW-0175">Coiled coil</keyword>
<dbReference type="GO" id="GO:0003729">
    <property type="term" value="F:mRNA binding"/>
    <property type="evidence" value="ECO:0007669"/>
    <property type="project" value="TreeGrafter"/>
</dbReference>
<dbReference type="Proteomes" id="UP001172155">
    <property type="component" value="Unassembled WGS sequence"/>
</dbReference>
<organism evidence="3 4">
    <name type="scientific">Schizothecium vesticola</name>
    <dbReference type="NCBI Taxonomy" id="314040"/>
    <lineage>
        <taxon>Eukaryota</taxon>
        <taxon>Fungi</taxon>
        <taxon>Dikarya</taxon>
        <taxon>Ascomycota</taxon>
        <taxon>Pezizomycotina</taxon>
        <taxon>Sordariomycetes</taxon>
        <taxon>Sordariomycetidae</taxon>
        <taxon>Sordariales</taxon>
        <taxon>Schizotheciaceae</taxon>
        <taxon>Schizothecium</taxon>
    </lineage>
</organism>
<evidence type="ECO:0000256" key="2">
    <source>
        <dbReference type="SAM" id="MobiDB-lite"/>
    </source>
</evidence>
<feature type="region of interest" description="Disordered" evidence="2">
    <location>
        <begin position="323"/>
        <end position="384"/>
    </location>
</feature>
<dbReference type="InterPro" id="IPR039604">
    <property type="entry name" value="Bfr1"/>
</dbReference>
<evidence type="ECO:0000313" key="3">
    <source>
        <dbReference type="EMBL" id="KAK0750968.1"/>
    </source>
</evidence>
<feature type="region of interest" description="Disordered" evidence="2">
    <location>
        <begin position="440"/>
        <end position="474"/>
    </location>
</feature>
<reference evidence="3" key="1">
    <citation type="submission" date="2023-06" db="EMBL/GenBank/DDBJ databases">
        <title>Genome-scale phylogeny and comparative genomics of the fungal order Sordariales.</title>
        <authorList>
            <consortium name="Lawrence Berkeley National Laboratory"/>
            <person name="Hensen N."/>
            <person name="Bonometti L."/>
            <person name="Westerberg I."/>
            <person name="Brannstrom I.O."/>
            <person name="Guillou S."/>
            <person name="Cros-Aarteil S."/>
            <person name="Calhoun S."/>
            <person name="Haridas S."/>
            <person name="Kuo A."/>
            <person name="Mondo S."/>
            <person name="Pangilinan J."/>
            <person name="Riley R."/>
            <person name="LaButti K."/>
            <person name="Andreopoulos B."/>
            <person name="Lipzen A."/>
            <person name="Chen C."/>
            <person name="Yanf M."/>
            <person name="Daum C."/>
            <person name="Ng V."/>
            <person name="Clum A."/>
            <person name="Steindorff A."/>
            <person name="Ohm R."/>
            <person name="Martin F."/>
            <person name="Silar P."/>
            <person name="Natvig D."/>
            <person name="Lalanne C."/>
            <person name="Gautier V."/>
            <person name="Ament-velasquez S.L."/>
            <person name="Kruys A."/>
            <person name="Hutchinson M.I."/>
            <person name="Powell A.J."/>
            <person name="Barry K."/>
            <person name="Miller A.N."/>
            <person name="Grigoriev I.V."/>
            <person name="Debuchy R."/>
            <person name="Gladieux P."/>
            <person name="Thoren M.H."/>
            <person name="Johannesson H."/>
        </authorList>
    </citation>
    <scope>NUCLEOTIDE SEQUENCE</scope>
    <source>
        <strain evidence="3">SMH3187-1</strain>
    </source>
</reference>
<dbReference type="GO" id="GO:0005783">
    <property type="term" value="C:endoplasmic reticulum"/>
    <property type="evidence" value="ECO:0007669"/>
    <property type="project" value="TreeGrafter"/>
</dbReference>
<feature type="region of interest" description="Disordered" evidence="2">
    <location>
        <begin position="1"/>
        <end position="24"/>
    </location>
</feature>
<keyword evidence="4" id="KW-1185">Reference proteome</keyword>
<dbReference type="EMBL" id="JAUKUD010000002">
    <property type="protein sequence ID" value="KAK0750968.1"/>
    <property type="molecule type" value="Genomic_DNA"/>
</dbReference>
<dbReference type="GO" id="GO:1990904">
    <property type="term" value="C:ribonucleoprotein complex"/>
    <property type="evidence" value="ECO:0007669"/>
    <property type="project" value="TreeGrafter"/>
</dbReference>
<evidence type="ECO:0008006" key="5">
    <source>
        <dbReference type="Google" id="ProtNLM"/>
    </source>
</evidence>
<sequence length="494" mass="55659">MAPESTAPAAAPAAARPAKPDDDLFKENVAKAEKEYSDAIGKYNVIKKKINDVTPGKNKELNPTQKRRQELISQLNEIRQQQAGGKNTRTAKLDQIKRLDEQLRSRITEQKTARGKVSYKSVDEVDHEIERLDRQVNGGMMKLVEEKKALDEMSKLRKLRKNFSQFDDSQKQIDDLKAKIKEIKDSMDDPEAKALGDKYNKLQAELDTIKAEQDEVYKNLSGLREERDKLQKEQSEKFAAIRALKDAYYTQKKAYASFDREQREKLREKHQADRDRIAKERKMERAQKMLAEASDPAYLEEIRRANSLLHFFDPSHKAAEKTPLLEDKGLGAQAQRTVDATGIKGSVLKSKKDREDDYLPAVKKGKKGKKTSASETAPKTFSCPPSVMEDCAFVGIDPPMSAGDVPTATEKVKAKLEQWKADQPEQTRKNVEKAKKEIERLEAEEAAEAAGVTPSNDTNGEKTDKSNKKDDTVAEVVKAVEKVKIDAKEEPESA</sequence>
<dbReference type="AlphaFoldDB" id="A0AA40F496"/>
<dbReference type="PANTHER" id="PTHR31027">
    <property type="entry name" value="NUCLEAR SEGREGATION PROTEIN BFR1"/>
    <property type="match status" value="1"/>
</dbReference>
<proteinExistence type="predicted"/>
<name>A0AA40F496_9PEZI</name>
<gene>
    <name evidence="3" type="ORF">B0T18DRAFT_387165</name>
</gene>
<protein>
    <recommendedName>
        <fullName evidence="5">Nuclear segregation protein</fullName>
    </recommendedName>
</protein>
<feature type="compositionally biased region" description="Low complexity" evidence="2">
    <location>
        <begin position="1"/>
        <end position="17"/>
    </location>
</feature>
<comment type="caution">
    <text evidence="3">The sequence shown here is derived from an EMBL/GenBank/DDBJ whole genome shotgun (WGS) entry which is preliminary data.</text>
</comment>
<evidence type="ECO:0000256" key="1">
    <source>
        <dbReference type="SAM" id="Coils"/>
    </source>
</evidence>
<dbReference type="Gene3D" id="1.10.287.1490">
    <property type="match status" value="1"/>
</dbReference>
<dbReference type="GO" id="GO:0008298">
    <property type="term" value="P:intracellular mRNA localization"/>
    <property type="evidence" value="ECO:0007669"/>
    <property type="project" value="TreeGrafter"/>
</dbReference>
<dbReference type="PANTHER" id="PTHR31027:SF2">
    <property type="entry name" value="LEBERCILIN DOMAIN-CONTAINING PROTEIN"/>
    <property type="match status" value="1"/>
</dbReference>